<comment type="caution">
    <text evidence="2">The sequence shown here is derived from an EMBL/GenBank/DDBJ whole genome shotgun (WGS) entry which is preliminary data.</text>
</comment>
<name>A0A409VZE8_9AGAR</name>
<dbReference type="InParanoid" id="A0A409VZE8"/>
<dbReference type="AlphaFoldDB" id="A0A409VZE8"/>
<accession>A0A409VZE8</accession>
<evidence type="ECO:0000313" key="3">
    <source>
        <dbReference type="Proteomes" id="UP000284706"/>
    </source>
</evidence>
<dbReference type="OrthoDB" id="2537258at2759"/>
<protein>
    <submittedName>
        <fullName evidence="2">Uncharacterized protein</fullName>
    </submittedName>
</protein>
<feature type="compositionally biased region" description="Polar residues" evidence="1">
    <location>
        <begin position="224"/>
        <end position="238"/>
    </location>
</feature>
<feature type="compositionally biased region" description="Basic and acidic residues" evidence="1">
    <location>
        <begin position="242"/>
        <end position="253"/>
    </location>
</feature>
<dbReference type="EMBL" id="NHYE01005495">
    <property type="protein sequence ID" value="PPQ71603.1"/>
    <property type="molecule type" value="Genomic_DNA"/>
</dbReference>
<feature type="compositionally biased region" description="Basic residues" evidence="1">
    <location>
        <begin position="1"/>
        <end position="12"/>
    </location>
</feature>
<sequence length="253" mass="28438">MNSASSHHHPHHSSALSMQRRPPDDLGRLFSSANSILEQPPPPTLREILAAYRAKGDGDRDMLLAMLNAKTAEDQRLASLTSLHRTMLEIYQQTQQPTQLSESSHSSSRHNINGAYHYPTPTFTSSPRVYDQPQSRRSHHRHRVTSGGSRSPPPSRSHSHHQSSRDVPMPHHSDYPRKRHRSSHSPHPSHPGIYEPSHHLAEQFPPSPYSSSDRSDSAEYSPRSRASMTIGSLLSSGPSRDMNGDRDMPQERE</sequence>
<keyword evidence="3" id="KW-1185">Reference proteome</keyword>
<gene>
    <name evidence="2" type="ORF">CVT26_010538</name>
</gene>
<reference evidence="2 3" key="1">
    <citation type="journal article" date="2018" name="Evol. Lett.">
        <title>Horizontal gene cluster transfer increased hallucinogenic mushroom diversity.</title>
        <authorList>
            <person name="Reynolds H.T."/>
            <person name="Vijayakumar V."/>
            <person name="Gluck-Thaler E."/>
            <person name="Korotkin H.B."/>
            <person name="Matheny P.B."/>
            <person name="Slot J.C."/>
        </authorList>
    </citation>
    <scope>NUCLEOTIDE SEQUENCE [LARGE SCALE GENOMIC DNA]</scope>
    <source>
        <strain evidence="2 3">SRW20</strain>
    </source>
</reference>
<evidence type="ECO:0000313" key="2">
    <source>
        <dbReference type="EMBL" id="PPQ71603.1"/>
    </source>
</evidence>
<feature type="region of interest" description="Disordered" evidence="1">
    <location>
        <begin position="93"/>
        <end position="253"/>
    </location>
</feature>
<feature type="region of interest" description="Disordered" evidence="1">
    <location>
        <begin position="1"/>
        <end position="29"/>
    </location>
</feature>
<dbReference type="Proteomes" id="UP000284706">
    <property type="component" value="Unassembled WGS sequence"/>
</dbReference>
<evidence type="ECO:0000256" key="1">
    <source>
        <dbReference type="SAM" id="MobiDB-lite"/>
    </source>
</evidence>
<proteinExistence type="predicted"/>
<organism evidence="2 3">
    <name type="scientific">Gymnopilus dilepis</name>
    <dbReference type="NCBI Taxonomy" id="231916"/>
    <lineage>
        <taxon>Eukaryota</taxon>
        <taxon>Fungi</taxon>
        <taxon>Dikarya</taxon>
        <taxon>Basidiomycota</taxon>
        <taxon>Agaricomycotina</taxon>
        <taxon>Agaricomycetes</taxon>
        <taxon>Agaricomycetidae</taxon>
        <taxon>Agaricales</taxon>
        <taxon>Agaricineae</taxon>
        <taxon>Hymenogastraceae</taxon>
        <taxon>Gymnopilus</taxon>
    </lineage>
</organism>